<protein>
    <submittedName>
        <fullName evidence="2">Uncharacterized protein</fullName>
    </submittedName>
</protein>
<evidence type="ECO:0000313" key="3">
    <source>
        <dbReference type="Proteomes" id="UP000235145"/>
    </source>
</evidence>
<gene>
    <name evidence="2" type="ORF">LSAT_V11C300140650</name>
</gene>
<dbReference type="EMBL" id="NBSK02000003">
    <property type="protein sequence ID" value="KAJ0218342.1"/>
    <property type="molecule type" value="Genomic_DNA"/>
</dbReference>
<proteinExistence type="predicted"/>
<feature type="region of interest" description="Disordered" evidence="1">
    <location>
        <begin position="65"/>
        <end position="90"/>
    </location>
</feature>
<sequence>MIEDNGIHRENELRTKRRFDRCKIKGDDVVVLNSCSGKDNVTVNKLNEDEDSDFEDAKPVLTRKKRMHYSSFKNDDKENVRKFKRQKNKE</sequence>
<organism evidence="2 3">
    <name type="scientific">Lactuca sativa</name>
    <name type="common">Garden lettuce</name>
    <dbReference type="NCBI Taxonomy" id="4236"/>
    <lineage>
        <taxon>Eukaryota</taxon>
        <taxon>Viridiplantae</taxon>
        <taxon>Streptophyta</taxon>
        <taxon>Embryophyta</taxon>
        <taxon>Tracheophyta</taxon>
        <taxon>Spermatophyta</taxon>
        <taxon>Magnoliopsida</taxon>
        <taxon>eudicotyledons</taxon>
        <taxon>Gunneridae</taxon>
        <taxon>Pentapetalae</taxon>
        <taxon>asterids</taxon>
        <taxon>campanulids</taxon>
        <taxon>Asterales</taxon>
        <taxon>Asteraceae</taxon>
        <taxon>Cichorioideae</taxon>
        <taxon>Cichorieae</taxon>
        <taxon>Lactucinae</taxon>
        <taxon>Lactuca</taxon>
    </lineage>
</organism>
<dbReference type="Proteomes" id="UP000235145">
    <property type="component" value="Unassembled WGS sequence"/>
</dbReference>
<comment type="caution">
    <text evidence="2">The sequence shown here is derived from an EMBL/GenBank/DDBJ whole genome shotgun (WGS) entry which is preliminary data.</text>
</comment>
<evidence type="ECO:0000313" key="2">
    <source>
        <dbReference type="EMBL" id="KAJ0218342.1"/>
    </source>
</evidence>
<reference evidence="2 3" key="1">
    <citation type="journal article" date="2017" name="Nat. Commun.">
        <title>Genome assembly with in vitro proximity ligation data and whole-genome triplication in lettuce.</title>
        <authorList>
            <person name="Reyes-Chin-Wo S."/>
            <person name="Wang Z."/>
            <person name="Yang X."/>
            <person name="Kozik A."/>
            <person name="Arikit S."/>
            <person name="Song C."/>
            <person name="Xia L."/>
            <person name="Froenicke L."/>
            <person name="Lavelle D.O."/>
            <person name="Truco M.J."/>
            <person name="Xia R."/>
            <person name="Zhu S."/>
            <person name="Xu C."/>
            <person name="Xu H."/>
            <person name="Xu X."/>
            <person name="Cox K."/>
            <person name="Korf I."/>
            <person name="Meyers B.C."/>
            <person name="Michelmore R.W."/>
        </authorList>
    </citation>
    <scope>NUCLEOTIDE SEQUENCE [LARGE SCALE GENOMIC DNA]</scope>
    <source>
        <strain evidence="3">cv. Salinas</strain>
        <tissue evidence="2">Seedlings</tissue>
    </source>
</reference>
<name>A0A9R1XT22_LACSA</name>
<keyword evidence="3" id="KW-1185">Reference proteome</keyword>
<dbReference type="AlphaFoldDB" id="A0A9R1XT22"/>
<evidence type="ECO:0000256" key="1">
    <source>
        <dbReference type="SAM" id="MobiDB-lite"/>
    </source>
</evidence>
<accession>A0A9R1XT22</accession>